<sequence>MSRSRFLGRLARTVTAAALLVAVPGLAPAAGAHDVFDGGRLAGGSSQFAQQAIDLPGAPLPETSRTVELNKYAGTWYQVASVPQPYTLQCVRDVTARYAVKDANTISVRNSCGTLTGSPSTIKGTATVKSPASLRVNFPGVPFQDPNGPTNYRITYLAKDYSLAIVGDPDRKSGFVLSRSPRLSASEWDQVRNIVTWRGWNPCTFLTVPMSQGRQDITPVCAL</sequence>
<dbReference type="GO" id="GO:0000302">
    <property type="term" value="P:response to reactive oxygen species"/>
    <property type="evidence" value="ECO:0007669"/>
    <property type="project" value="TreeGrafter"/>
</dbReference>
<keyword evidence="2" id="KW-0732">Signal</keyword>
<feature type="domain" description="Lipocalin/cytosolic fatty-acid binding" evidence="3">
    <location>
        <begin position="67"/>
        <end position="208"/>
    </location>
</feature>
<evidence type="ECO:0000313" key="5">
    <source>
        <dbReference type="Proteomes" id="UP000515743"/>
    </source>
</evidence>
<dbReference type="Proteomes" id="UP000515743">
    <property type="component" value="Chromosome"/>
</dbReference>
<dbReference type="InterPro" id="IPR000566">
    <property type="entry name" value="Lipocln_cytosolic_FA-bd_dom"/>
</dbReference>
<name>A0A7G7CM69_9CORY</name>
<dbReference type="GO" id="GO:0005737">
    <property type="term" value="C:cytoplasm"/>
    <property type="evidence" value="ECO:0007669"/>
    <property type="project" value="TreeGrafter"/>
</dbReference>
<accession>A0A7G7CM69</accession>
<protein>
    <submittedName>
        <fullName evidence="4">Lipocalin family protein</fullName>
    </submittedName>
</protein>
<dbReference type="GO" id="GO:0006629">
    <property type="term" value="P:lipid metabolic process"/>
    <property type="evidence" value="ECO:0007669"/>
    <property type="project" value="TreeGrafter"/>
</dbReference>
<dbReference type="AlphaFoldDB" id="A0A7G7CM69"/>
<dbReference type="CDD" id="cd19438">
    <property type="entry name" value="lipocalin_Blc-like"/>
    <property type="match status" value="1"/>
</dbReference>
<feature type="signal peptide" evidence="2">
    <location>
        <begin position="1"/>
        <end position="29"/>
    </location>
</feature>
<dbReference type="Pfam" id="PF08212">
    <property type="entry name" value="Lipocalin_2"/>
    <property type="match status" value="1"/>
</dbReference>
<feature type="chain" id="PRO_5029086173" evidence="2">
    <location>
        <begin position="30"/>
        <end position="223"/>
    </location>
</feature>
<gene>
    <name evidence="4" type="ORF">H0194_06110</name>
</gene>
<reference evidence="4 5" key="1">
    <citation type="submission" date="2020-07" db="EMBL/GenBank/DDBJ databases">
        <title>Complete genome and description of Corynebacterium incognita strain Marseille-Q3630 sp. nov.</title>
        <authorList>
            <person name="Boxberger M."/>
        </authorList>
    </citation>
    <scope>NUCLEOTIDE SEQUENCE [LARGE SCALE GENOMIC DNA]</scope>
    <source>
        <strain evidence="4 5">Marseille-Q3630</strain>
    </source>
</reference>
<dbReference type="InterPro" id="IPR022271">
    <property type="entry name" value="Lipocalin_ApoD"/>
</dbReference>
<dbReference type="PROSITE" id="PS00213">
    <property type="entry name" value="LIPOCALIN"/>
    <property type="match status" value="1"/>
</dbReference>
<dbReference type="Gene3D" id="2.40.128.20">
    <property type="match status" value="1"/>
</dbReference>
<dbReference type="PANTHER" id="PTHR10612:SF34">
    <property type="entry name" value="APOLIPOPROTEIN D"/>
    <property type="match status" value="1"/>
</dbReference>
<evidence type="ECO:0000259" key="3">
    <source>
        <dbReference type="Pfam" id="PF08212"/>
    </source>
</evidence>
<dbReference type="InterPro" id="IPR022272">
    <property type="entry name" value="Lipocalin_CS"/>
</dbReference>
<evidence type="ECO:0000256" key="1">
    <source>
        <dbReference type="ARBA" id="ARBA00006889"/>
    </source>
</evidence>
<keyword evidence="5" id="KW-1185">Reference proteome</keyword>
<dbReference type="KEGG" id="cik:H0194_06110"/>
<comment type="similarity">
    <text evidence="1 2">Belongs to the calycin superfamily. Lipocalin family.</text>
</comment>
<dbReference type="EMBL" id="CP059404">
    <property type="protein sequence ID" value="QNE88685.1"/>
    <property type="molecule type" value="Genomic_DNA"/>
</dbReference>
<dbReference type="SUPFAM" id="SSF50814">
    <property type="entry name" value="Lipocalins"/>
    <property type="match status" value="1"/>
</dbReference>
<dbReference type="PANTHER" id="PTHR10612">
    <property type="entry name" value="APOLIPOPROTEIN D"/>
    <property type="match status" value="1"/>
</dbReference>
<dbReference type="PIRSF" id="PIRSF036893">
    <property type="entry name" value="Lipocalin_ApoD"/>
    <property type="match status" value="1"/>
</dbReference>
<organism evidence="4 5">
    <name type="scientific">Corynebacterium incognita</name>
    <dbReference type="NCBI Taxonomy" id="2754725"/>
    <lineage>
        <taxon>Bacteria</taxon>
        <taxon>Bacillati</taxon>
        <taxon>Actinomycetota</taxon>
        <taxon>Actinomycetes</taxon>
        <taxon>Mycobacteriales</taxon>
        <taxon>Corynebacteriaceae</taxon>
        <taxon>Corynebacterium</taxon>
    </lineage>
</organism>
<dbReference type="InterPro" id="IPR012674">
    <property type="entry name" value="Calycin"/>
</dbReference>
<dbReference type="InterPro" id="IPR047202">
    <property type="entry name" value="Lipocalin_Blc-like_dom"/>
</dbReference>
<proteinExistence type="inferred from homology"/>
<evidence type="ECO:0000256" key="2">
    <source>
        <dbReference type="PIRNR" id="PIRNR036893"/>
    </source>
</evidence>
<dbReference type="RefSeq" id="WP_185175075.1">
    <property type="nucleotide sequence ID" value="NZ_CP059404.1"/>
</dbReference>
<evidence type="ECO:0000313" key="4">
    <source>
        <dbReference type="EMBL" id="QNE88685.1"/>
    </source>
</evidence>